<organism evidence="1 2">
    <name type="scientific">candidate division TA06 bacterium</name>
    <dbReference type="NCBI Taxonomy" id="2250710"/>
    <lineage>
        <taxon>Bacteria</taxon>
        <taxon>Bacteria division TA06</taxon>
    </lineage>
</organism>
<dbReference type="Proteomes" id="UP000282321">
    <property type="component" value="Unassembled WGS sequence"/>
</dbReference>
<evidence type="ECO:0000313" key="2">
    <source>
        <dbReference type="Proteomes" id="UP000282321"/>
    </source>
</evidence>
<evidence type="ECO:0000313" key="1">
    <source>
        <dbReference type="EMBL" id="RKX65749.1"/>
    </source>
</evidence>
<gene>
    <name evidence="1" type="ORF">DRP44_05610</name>
</gene>
<dbReference type="AlphaFoldDB" id="A0A660S950"/>
<reference evidence="1 2" key="1">
    <citation type="submission" date="2018-06" db="EMBL/GenBank/DDBJ databases">
        <title>Extensive metabolic versatility and redundancy in microbially diverse, dynamic hydrothermal sediments.</title>
        <authorList>
            <person name="Dombrowski N."/>
            <person name="Teske A."/>
            <person name="Baker B.J."/>
        </authorList>
    </citation>
    <scope>NUCLEOTIDE SEQUENCE [LARGE SCALE GENOMIC DNA]</scope>
    <source>
        <strain evidence="1">B35_G9</strain>
    </source>
</reference>
<comment type="caution">
    <text evidence="1">The sequence shown here is derived from an EMBL/GenBank/DDBJ whole genome shotgun (WGS) entry which is preliminary data.</text>
</comment>
<accession>A0A660S950</accession>
<protein>
    <submittedName>
        <fullName evidence="1">Uncharacterized protein</fullName>
    </submittedName>
</protein>
<sequence length="213" mass="24985">MKFKEVIEKYVKGLERDKGAVVLGDLEQYHDYLITINSDEKGKSDFIIIEDIRESSLIDFVGDYLLRKVELNEKNYISVLNNFKAFFEYLRQNNDITEQKADKIIKILNYYIEIIPVLKKFERKLKEFINSSLGSYGRMKEIKSSLVTVERIENDNLWLNVMAEDKIIGPFVVTDEIAQSARRGFSFECEYGRIGNEYYFIFVGNVYPEGFEV</sequence>
<dbReference type="EMBL" id="QNBC01000073">
    <property type="protein sequence ID" value="RKX65749.1"/>
    <property type="molecule type" value="Genomic_DNA"/>
</dbReference>
<proteinExistence type="predicted"/>
<name>A0A660S950_UNCT6</name>